<dbReference type="SUPFAM" id="SSF47781">
    <property type="entry name" value="RuvA domain 2-like"/>
    <property type="match status" value="1"/>
</dbReference>
<dbReference type="PANTHER" id="PTHR31786:SF2">
    <property type="entry name" value="FANCONI ANEMIA CORE COMPLEX-ASSOCIATED PROTEIN 24"/>
    <property type="match status" value="1"/>
</dbReference>
<feature type="domain" description="Fanconi anemia core complex-associated protein 24 pseudonuclease" evidence="1">
    <location>
        <begin position="21"/>
        <end position="142"/>
    </location>
</feature>
<dbReference type="PANTHER" id="PTHR31786">
    <property type="entry name" value="FANCONI ANEMIA CORE COMPLEX-ASSOCIATED PROTEIN 24"/>
    <property type="match status" value="1"/>
</dbReference>
<name>A0A131YES5_RHIAP</name>
<reference evidence="2" key="1">
    <citation type="journal article" date="2016" name="Ticks Tick Borne Dis.">
        <title>De novo assembly and annotation of the salivary gland transcriptome of Rhipicephalus appendiculatus male and female ticks during blood feeding.</title>
        <authorList>
            <person name="de Castro M.H."/>
            <person name="de Klerk D."/>
            <person name="Pienaar R."/>
            <person name="Latif A.A."/>
            <person name="Rees D.J."/>
            <person name="Mans B.J."/>
        </authorList>
    </citation>
    <scope>NUCLEOTIDE SEQUENCE</scope>
    <source>
        <tissue evidence="2">Salivary glands</tissue>
    </source>
</reference>
<evidence type="ECO:0000313" key="2">
    <source>
        <dbReference type="EMBL" id="JAP77873.1"/>
    </source>
</evidence>
<dbReference type="InterPro" id="IPR010994">
    <property type="entry name" value="RuvA_2-like"/>
</dbReference>
<organism evidence="2">
    <name type="scientific">Rhipicephalus appendiculatus</name>
    <name type="common">Brown ear tick</name>
    <dbReference type="NCBI Taxonomy" id="34631"/>
    <lineage>
        <taxon>Eukaryota</taxon>
        <taxon>Metazoa</taxon>
        <taxon>Ecdysozoa</taxon>
        <taxon>Arthropoda</taxon>
        <taxon>Chelicerata</taxon>
        <taxon>Arachnida</taxon>
        <taxon>Acari</taxon>
        <taxon>Parasitiformes</taxon>
        <taxon>Ixodida</taxon>
        <taxon>Ixodoidea</taxon>
        <taxon>Ixodidae</taxon>
        <taxon>Rhipicephalinae</taxon>
        <taxon>Rhipicephalus</taxon>
        <taxon>Rhipicephalus</taxon>
    </lineage>
</organism>
<dbReference type="GO" id="GO:0043240">
    <property type="term" value="C:Fanconi anaemia nuclear complex"/>
    <property type="evidence" value="ECO:0007669"/>
    <property type="project" value="InterPro"/>
</dbReference>
<dbReference type="Gene3D" id="3.40.50.10130">
    <property type="match status" value="1"/>
</dbReference>
<evidence type="ECO:0000259" key="1">
    <source>
        <dbReference type="Pfam" id="PF17949"/>
    </source>
</evidence>
<dbReference type="Pfam" id="PF14520">
    <property type="entry name" value="HHH_5"/>
    <property type="match status" value="1"/>
</dbReference>
<dbReference type="GO" id="GO:0003682">
    <property type="term" value="F:chromatin binding"/>
    <property type="evidence" value="ECO:0007669"/>
    <property type="project" value="TreeGrafter"/>
</dbReference>
<dbReference type="CDD" id="cd20076">
    <property type="entry name" value="XPF_nuclease_FAAP24"/>
    <property type="match status" value="1"/>
</dbReference>
<dbReference type="EMBL" id="GEDV01010684">
    <property type="protein sequence ID" value="JAP77873.1"/>
    <property type="molecule type" value="Transcribed_RNA"/>
</dbReference>
<protein>
    <submittedName>
        <fullName evidence="2">Fanconi anemia-associated protein</fullName>
    </submittedName>
</protein>
<dbReference type="InterPro" id="IPR026985">
    <property type="entry name" value="FAAP24"/>
</dbReference>
<accession>A0A131YES5</accession>
<dbReference type="AlphaFoldDB" id="A0A131YES5"/>
<dbReference type="InterPro" id="IPR040646">
    <property type="entry name" value="PND"/>
</dbReference>
<sequence>MNTSISGQISQLTCNVIRRDVRVPVGHIVIAERWAGSELHTALKSLLQTVVSDHLGMVDFYPSSNSAVLYITEADLLNEHAIKRKIVKLRKNNAKKPYVIAEQAEALQEQYNNLQQFAVMELGIPVMAVHNQLEAAQLLAQMEAVESGEKPNPFLVPRRLAPMSSALTTCLLRVPGLGEVKAKALLQKYHSLQGIALCSTEHLTKVVGQASAASIHKFFNGLQ</sequence>
<proteinExistence type="predicted"/>
<dbReference type="GO" id="GO:0036297">
    <property type="term" value="P:interstrand cross-link repair"/>
    <property type="evidence" value="ECO:0007669"/>
    <property type="project" value="InterPro"/>
</dbReference>
<dbReference type="Gene3D" id="1.10.150.20">
    <property type="entry name" value="5' to 3' exonuclease, C-terminal subdomain"/>
    <property type="match status" value="1"/>
</dbReference>
<dbReference type="Pfam" id="PF17949">
    <property type="entry name" value="PND"/>
    <property type="match status" value="1"/>
</dbReference>